<evidence type="ECO:0008006" key="6">
    <source>
        <dbReference type="Google" id="ProtNLM"/>
    </source>
</evidence>
<dbReference type="GO" id="GO:0005096">
    <property type="term" value="F:GTPase activator activity"/>
    <property type="evidence" value="ECO:0007669"/>
    <property type="project" value="TreeGrafter"/>
</dbReference>
<dbReference type="PROSITE" id="PS50186">
    <property type="entry name" value="DEP"/>
    <property type="match status" value="1"/>
</dbReference>
<keyword evidence="1" id="KW-0734">Signal transduction inhibitor</keyword>
<dbReference type="InterPro" id="IPR036284">
    <property type="entry name" value="GGL_sf"/>
</dbReference>
<dbReference type="PRINTS" id="PR01301">
    <property type="entry name" value="RGSPROTEIN"/>
</dbReference>
<name>G3PVG5_GASAC</name>
<dbReference type="InterPro" id="IPR044926">
    <property type="entry name" value="RGS_subdomain_2"/>
</dbReference>
<organism evidence="4 5">
    <name type="scientific">Gasterosteus aculeatus aculeatus</name>
    <name type="common">three-spined stickleback</name>
    <dbReference type="NCBI Taxonomy" id="481459"/>
    <lineage>
        <taxon>Eukaryota</taxon>
        <taxon>Metazoa</taxon>
        <taxon>Chordata</taxon>
        <taxon>Craniata</taxon>
        <taxon>Vertebrata</taxon>
        <taxon>Euteleostomi</taxon>
        <taxon>Actinopterygii</taxon>
        <taxon>Neopterygii</taxon>
        <taxon>Teleostei</taxon>
        <taxon>Neoteleostei</taxon>
        <taxon>Acanthomorphata</taxon>
        <taxon>Eupercaria</taxon>
        <taxon>Perciformes</taxon>
        <taxon>Cottioidei</taxon>
        <taxon>Gasterosteales</taxon>
        <taxon>Gasterosteidae</taxon>
        <taxon>Gasterosteus</taxon>
    </lineage>
</organism>
<dbReference type="Gene3D" id="1.10.1240.60">
    <property type="match status" value="1"/>
</dbReference>
<dbReference type="GeneTree" id="ENSGT00940000160198"/>
<dbReference type="PROSITE" id="PS50132">
    <property type="entry name" value="RGS"/>
    <property type="match status" value="1"/>
</dbReference>
<dbReference type="SMART" id="SM00049">
    <property type="entry name" value="DEP"/>
    <property type="match status" value="1"/>
</dbReference>
<dbReference type="FunFam" id="1.10.167.10:FF:000001">
    <property type="entry name" value="Putative regulator of g-protein signaling 12"/>
    <property type="match status" value="1"/>
</dbReference>
<dbReference type="GO" id="GO:0005737">
    <property type="term" value="C:cytoplasm"/>
    <property type="evidence" value="ECO:0007669"/>
    <property type="project" value="TreeGrafter"/>
</dbReference>
<dbReference type="Bgee" id="ENSGACG00000016354">
    <property type="expression patterns" value="Expressed in camera-type eye and 1 other cell type or tissue"/>
</dbReference>
<dbReference type="Gene3D" id="4.10.260.10">
    <property type="entry name" value="Transducin (heterotrimeric G protein), gamma chain"/>
    <property type="match status" value="1"/>
</dbReference>
<dbReference type="Ensembl" id="ENSGACT00000021643.3">
    <property type="protein sequence ID" value="ENSGACP00000021602.3"/>
    <property type="gene ID" value="ENSGACG00000016354.3"/>
</dbReference>
<dbReference type="InterPro" id="IPR040759">
    <property type="entry name" value="RGS_DHEX"/>
</dbReference>
<reference evidence="4 5" key="1">
    <citation type="journal article" date="2021" name="G3 (Bethesda)">
        <title>Improved contiguity of the threespine stickleback genome using long-read sequencing.</title>
        <authorList>
            <person name="Nath S."/>
            <person name="Shaw D.E."/>
            <person name="White M.A."/>
        </authorList>
    </citation>
    <scope>NUCLEOTIDE SEQUENCE [LARGE SCALE GENOMIC DNA]</scope>
    <source>
        <strain evidence="4 5">Lake Benthic</strain>
    </source>
</reference>
<dbReference type="SMART" id="SM00315">
    <property type="entry name" value="RGS"/>
    <property type="match status" value="1"/>
</dbReference>
<proteinExistence type="predicted"/>
<sequence length="406" mass="48162">MTINTLARGGWDREQMACFQKMEKVIVAMQDPDMGMKMRNQRLLITVIPHAMTGRDMITWLIQKYCICEEEALHISGMLVRYGYVYPLKEPRSLVLRPDESPYRFQSLNLFPLWINSFPSYMPSAIYLAKKNIRKQGELMEYEKERYSVLHKRINHTWDFVVMQAREQLRASKQRRKADRIVLECQEQAYWLINRPQPGAHNVLDMGLERPNNLSARVTLVSDIITFVKYSEQYQNHDPIMQGCLPSNPWISDDTAHWTMNLQIVPIPSRLRVERWSFSFMELLNDIMGRREFMIYLEKEFSAENLCFWQACEDIRHGESSRIVEKVEEIYKNFLTPGAARWVNVDSKTMDKTLKGIRHPHRFVMDDAQMHIYFLMKKDSYPRYLKSDLYKNLLAKAIVPQETKKR</sequence>
<dbReference type="Gene3D" id="1.10.10.10">
    <property type="entry name" value="Winged helix-like DNA-binding domain superfamily/Winged helix DNA-binding domain"/>
    <property type="match status" value="1"/>
</dbReference>
<dbReference type="InterPro" id="IPR036390">
    <property type="entry name" value="WH_DNA-bd_sf"/>
</dbReference>
<dbReference type="GO" id="GO:0009968">
    <property type="term" value="P:negative regulation of signal transduction"/>
    <property type="evidence" value="ECO:0007669"/>
    <property type="project" value="UniProtKB-KW"/>
</dbReference>
<dbReference type="AlphaFoldDB" id="G3PVG5"/>
<dbReference type="InterPro" id="IPR016137">
    <property type="entry name" value="RGS"/>
</dbReference>
<feature type="domain" description="DEP" evidence="3">
    <location>
        <begin position="32"/>
        <end position="107"/>
    </location>
</feature>
<dbReference type="Gene3D" id="1.10.167.10">
    <property type="entry name" value="Regulator of G-protein Signalling 4, domain 2"/>
    <property type="match status" value="1"/>
</dbReference>
<reference evidence="4" key="3">
    <citation type="submission" date="2025-09" db="UniProtKB">
        <authorList>
            <consortium name="Ensembl"/>
        </authorList>
    </citation>
    <scope>IDENTIFICATION</scope>
</reference>
<dbReference type="GO" id="GO:0007186">
    <property type="term" value="P:G protein-coupled receptor signaling pathway"/>
    <property type="evidence" value="ECO:0007669"/>
    <property type="project" value="InterPro"/>
</dbReference>
<dbReference type="Pfam" id="PF00615">
    <property type="entry name" value="RGS"/>
    <property type="match status" value="1"/>
</dbReference>
<evidence type="ECO:0000256" key="1">
    <source>
        <dbReference type="ARBA" id="ARBA00022700"/>
    </source>
</evidence>
<dbReference type="InterPro" id="IPR000591">
    <property type="entry name" value="DEP_dom"/>
</dbReference>
<keyword evidence="5" id="KW-1185">Reference proteome</keyword>
<feature type="domain" description="RGS" evidence="2">
    <location>
        <begin position="279"/>
        <end position="394"/>
    </location>
</feature>
<accession>G3PVG5</accession>
<dbReference type="CDD" id="cd04450">
    <property type="entry name" value="DEP_RGS7-like"/>
    <property type="match status" value="1"/>
</dbReference>
<evidence type="ECO:0000259" key="3">
    <source>
        <dbReference type="PROSITE" id="PS50186"/>
    </source>
</evidence>
<dbReference type="GO" id="GO:0043005">
    <property type="term" value="C:neuron projection"/>
    <property type="evidence" value="ECO:0007669"/>
    <property type="project" value="TreeGrafter"/>
</dbReference>
<dbReference type="InterPro" id="IPR036388">
    <property type="entry name" value="WH-like_DNA-bd_sf"/>
</dbReference>
<dbReference type="Pfam" id="PF00610">
    <property type="entry name" value="DEP"/>
    <property type="match status" value="1"/>
</dbReference>
<reference evidence="4" key="2">
    <citation type="submission" date="2025-08" db="UniProtKB">
        <authorList>
            <consortium name="Ensembl"/>
        </authorList>
    </citation>
    <scope>IDENTIFICATION</scope>
</reference>
<dbReference type="GO" id="GO:0005886">
    <property type="term" value="C:plasma membrane"/>
    <property type="evidence" value="ECO:0007669"/>
    <property type="project" value="TreeGrafter"/>
</dbReference>
<evidence type="ECO:0000313" key="5">
    <source>
        <dbReference type="Proteomes" id="UP000007635"/>
    </source>
</evidence>
<dbReference type="PANTHER" id="PTHR45746">
    <property type="entry name" value="LP21163P"/>
    <property type="match status" value="1"/>
</dbReference>
<dbReference type="Proteomes" id="UP000007635">
    <property type="component" value="Chromosome III"/>
</dbReference>
<evidence type="ECO:0000313" key="4">
    <source>
        <dbReference type="Ensembl" id="ENSGACP00000021602.3"/>
    </source>
</evidence>
<dbReference type="InterPro" id="IPR036305">
    <property type="entry name" value="RGS_sf"/>
</dbReference>
<dbReference type="GO" id="GO:0008277">
    <property type="term" value="P:regulation of G protein-coupled receptor signaling pathway"/>
    <property type="evidence" value="ECO:0007669"/>
    <property type="project" value="InterPro"/>
</dbReference>
<dbReference type="Pfam" id="PF18148">
    <property type="entry name" value="RGS_DHEX"/>
    <property type="match status" value="1"/>
</dbReference>
<dbReference type="InterPro" id="IPR015898">
    <property type="entry name" value="G-protein_gamma-like_dom"/>
</dbReference>
<dbReference type="InterPro" id="IPR047017">
    <property type="entry name" value="RGS6/7/9/11_DHEX_sf"/>
</dbReference>
<dbReference type="InterPro" id="IPR047016">
    <property type="entry name" value="RGS6/7/9/11"/>
</dbReference>
<dbReference type="SUPFAM" id="SSF48097">
    <property type="entry name" value="Regulator of G-protein signaling, RGS"/>
    <property type="match status" value="1"/>
</dbReference>
<evidence type="ECO:0000259" key="2">
    <source>
        <dbReference type="PROSITE" id="PS50132"/>
    </source>
</evidence>
<protein>
    <recommendedName>
        <fullName evidence="6">Regulator of G protein signaling 11</fullName>
    </recommendedName>
</protein>
<dbReference type="SUPFAM" id="SSF46785">
    <property type="entry name" value="Winged helix' DNA-binding domain"/>
    <property type="match status" value="1"/>
</dbReference>
<dbReference type="PANTHER" id="PTHR45746:SF3">
    <property type="entry name" value="REGULATOR OF G-PROTEIN SIGNALING 11"/>
    <property type="match status" value="1"/>
</dbReference>
<dbReference type="SMART" id="SM01224">
    <property type="entry name" value="G_gamma"/>
    <property type="match status" value="1"/>
</dbReference>
<dbReference type="SUPFAM" id="SSF48670">
    <property type="entry name" value="Transducin (heterotrimeric G protein), gamma chain"/>
    <property type="match status" value="1"/>
</dbReference>
<dbReference type="GO" id="GO:0035556">
    <property type="term" value="P:intracellular signal transduction"/>
    <property type="evidence" value="ECO:0007669"/>
    <property type="project" value="InterPro"/>
</dbReference>